<protein>
    <submittedName>
        <fullName evidence="1">Uncharacterized protein</fullName>
    </submittedName>
</protein>
<keyword evidence="2" id="KW-1185">Reference proteome</keyword>
<comment type="caution">
    <text evidence="1">The sequence shown here is derived from an EMBL/GenBank/DDBJ whole genome shotgun (WGS) entry which is preliminary data.</text>
</comment>
<dbReference type="EMBL" id="JAEDXU010000001">
    <property type="protein sequence ID" value="MBP1045293.1"/>
    <property type="molecule type" value="Genomic_DNA"/>
</dbReference>
<name>A0ABS4CGE4_9ENTE</name>
<reference evidence="1 2" key="1">
    <citation type="submission" date="2020-12" db="EMBL/GenBank/DDBJ databases">
        <title>Vagococcus allomyrinae sp. nov. and Enterococcus lavae sp. nov., isolated from the larvae of Allomyrina dichotoma.</title>
        <authorList>
            <person name="Lee S.D."/>
        </authorList>
    </citation>
    <scope>NUCLEOTIDE SEQUENCE [LARGE SCALE GENOMIC DNA]</scope>
    <source>
        <strain evidence="1 2">BWM-S5</strain>
    </source>
</reference>
<accession>A0ABS4CGE4</accession>
<organism evidence="1 2">
    <name type="scientific">Enterococcus larvae</name>
    <dbReference type="NCBI Taxonomy" id="2794352"/>
    <lineage>
        <taxon>Bacteria</taxon>
        <taxon>Bacillati</taxon>
        <taxon>Bacillota</taxon>
        <taxon>Bacilli</taxon>
        <taxon>Lactobacillales</taxon>
        <taxon>Enterococcaceae</taxon>
        <taxon>Enterococcus</taxon>
    </lineage>
</organism>
<dbReference type="RefSeq" id="WP_209556063.1">
    <property type="nucleotide sequence ID" value="NZ_JAEDXU010000001.1"/>
</dbReference>
<dbReference type="Proteomes" id="UP000673375">
    <property type="component" value="Unassembled WGS sequence"/>
</dbReference>
<proteinExistence type="predicted"/>
<evidence type="ECO:0000313" key="1">
    <source>
        <dbReference type="EMBL" id="MBP1045293.1"/>
    </source>
</evidence>
<gene>
    <name evidence="1" type="ORF">I6N96_03320</name>
</gene>
<sequence>MDKENILVETIDGTVTTISVNTFYKEVCHGHVEPLLKIMNGNLYEHEGCKYCANALDFQLDNDAKAWLFEK</sequence>
<evidence type="ECO:0000313" key="2">
    <source>
        <dbReference type="Proteomes" id="UP000673375"/>
    </source>
</evidence>